<accession>A0A8J3TY22</accession>
<evidence type="ECO:0000259" key="2">
    <source>
        <dbReference type="Pfam" id="PF01636"/>
    </source>
</evidence>
<reference evidence="3 4" key="1">
    <citation type="submission" date="2021-01" db="EMBL/GenBank/DDBJ databases">
        <title>Whole genome shotgun sequence of Planotetraspora mira NBRC 15435.</title>
        <authorList>
            <person name="Komaki H."/>
            <person name="Tamura T."/>
        </authorList>
    </citation>
    <scope>NUCLEOTIDE SEQUENCE [LARGE SCALE GENOMIC DNA]</scope>
    <source>
        <strain evidence="3 4">NBRC 15435</strain>
    </source>
</reference>
<proteinExistence type="predicted"/>
<evidence type="ECO:0000313" key="4">
    <source>
        <dbReference type="Proteomes" id="UP000650628"/>
    </source>
</evidence>
<sequence>MLHQIPTTDNGTAGAVYLGRRLRAWADRAHTANLISSRQRNELEMCAAALDATAMETAICHLDYQPRNWLLGDDGRARILDFEHMRLDARLTAGPVRRHRSPHCSGPRPRAR</sequence>
<comment type="caution">
    <text evidence="3">The sequence shown here is derived from an EMBL/GenBank/DDBJ whole genome shotgun (WGS) entry which is preliminary data.</text>
</comment>
<protein>
    <recommendedName>
        <fullName evidence="2">Aminoglycoside phosphotransferase domain-containing protein</fullName>
    </recommendedName>
</protein>
<keyword evidence="4" id="KW-1185">Reference proteome</keyword>
<dbReference type="AlphaFoldDB" id="A0A8J3TY22"/>
<dbReference type="Pfam" id="PF01636">
    <property type="entry name" value="APH"/>
    <property type="match status" value="1"/>
</dbReference>
<dbReference type="Proteomes" id="UP000650628">
    <property type="component" value="Unassembled WGS sequence"/>
</dbReference>
<dbReference type="Gene3D" id="3.90.1200.10">
    <property type="match status" value="1"/>
</dbReference>
<name>A0A8J3TY22_9ACTN</name>
<dbReference type="SUPFAM" id="SSF56112">
    <property type="entry name" value="Protein kinase-like (PK-like)"/>
    <property type="match status" value="1"/>
</dbReference>
<feature type="domain" description="Aminoglycoside phosphotransferase" evidence="2">
    <location>
        <begin position="2"/>
        <end position="88"/>
    </location>
</feature>
<dbReference type="InterPro" id="IPR011009">
    <property type="entry name" value="Kinase-like_dom_sf"/>
</dbReference>
<dbReference type="InterPro" id="IPR002575">
    <property type="entry name" value="Aminoglycoside_PTrfase"/>
</dbReference>
<organism evidence="3 4">
    <name type="scientific">Planotetraspora mira</name>
    <dbReference type="NCBI Taxonomy" id="58121"/>
    <lineage>
        <taxon>Bacteria</taxon>
        <taxon>Bacillati</taxon>
        <taxon>Actinomycetota</taxon>
        <taxon>Actinomycetes</taxon>
        <taxon>Streptosporangiales</taxon>
        <taxon>Streptosporangiaceae</taxon>
        <taxon>Planotetraspora</taxon>
    </lineage>
</organism>
<evidence type="ECO:0000256" key="1">
    <source>
        <dbReference type="SAM" id="MobiDB-lite"/>
    </source>
</evidence>
<dbReference type="EMBL" id="BOOO01000053">
    <property type="protein sequence ID" value="GII34629.1"/>
    <property type="molecule type" value="Genomic_DNA"/>
</dbReference>
<evidence type="ECO:0000313" key="3">
    <source>
        <dbReference type="EMBL" id="GII34629.1"/>
    </source>
</evidence>
<feature type="region of interest" description="Disordered" evidence="1">
    <location>
        <begin position="93"/>
        <end position="112"/>
    </location>
</feature>
<gene>
    <name evidence="3" type="ORF">Pmi06nite_80710</name>
</gene>